<dbReference type="SMART" id="SM01019">
    <property type="entry name" value="B3"/>
    <property type="match status" value="3"/>
</dbReference>
<dbReference type="PROSITE" id="PS50863">
    <property type="entry name" value="B3"/>
    <property type="match status" value="3"/>
</dbReference>
<dbReference type="FunFam" id="2.40.330.10:FF:000009">
    <property type="entry name" value="Transcriptional factor B3 family protein"/>
    <property type="match status" value="1"/>
</dbReference>
<feature type="domain" description="TF-B3" evidence="10">
    <location>
        <begin position="553"/>
        <end position="649"/>
    </location>
</feature>
<keyword evidence="6" id="KW-0804">Transcription</keyword>
<feature type="domain" description="TF-B3" evidence="10">
    <location>
        <begin position="438"/>
        <end position="513"/>
    </location>
</feature>
<dbReference type="GO" id="GO:0003677">
    <property type="term" value="F:DNA binding"/>
    <property type="evidence" value="ECO:0007669"/>
    <property type="project" value="UniProtKB-KW"/>
</dbReference>
<evidence type="ECO:0000256" key="4">
    <source>
        <dbReference type="ARBA" id="ARBA00023015"/>
    </source>
</evidence>
<keyword evidence="5" id="KW-0238">DNA-binding</keyword>
<organism evidence="11 12">
    <name type="scientific">Brassica carinata</name>
    <name type="common">Ethiopian mustard</name>
    <name type="synonym">Abyssinian cabbage</name>
    <dbReference type="NCBI Taxonomy" id="52824"/>
    <lineage>
        <taxon>Eukaryota</taxon>
        <taxon>Viridiplantae</taxon>
        <taxon>Streptophyta</taxon>
        <taxon>Embryophyta</taxon>
        <taxon>Tracheophyta</taxon>
        <taxon>Spermatophyta</taxon>
        <taxon>Magnoliopsida</taxon>
        <taxon>eudicotyledons</taxon>
        <taxon>Gunneridae</taxon>
        <taxon>Pentapetalae</taxon>
        <taxon>rosids</taxon>
        <taxon>malvids</taxon>
        <taxon>Brassicales</taxon>
        <taxon>Brassicaceae</taxon>
        <taxon>Brassiceae</taxon>
        <taxon>Brassica</taxon>
    </lineage>
</organism>
<dbReference type="GO" id="GO:0016747">
    <property type="term" value="F:acyltransferase activity, transferring groups other than amino-acyl groups"/>
    <property type="evidence" value="ECO:0007669"/>
    <property type="project" value="UniProtKB-ARBA"/>
</dbReference>
<dbReference type="Proteomes" id="UP000886595">
    <property type="component" value="Unassembled WGS sequence"/>
</dbReference>
<sequence length="740" mass="83301">MALNVIKVSRVSPATDSIAPLILPLTFFDLLWVNFKPTERVIFYKHTELSHDSFYSLILPKLEESLRLALAHFLPLSGHLKWDPQDPKPHIVIFPQYDTLSLTVAETTTDADFSRVSGKGLPRHRTELRPLVPELPVSSDSASILALQITLFPDQGFCIGFAVNHAAVDGQTVVNFLKSWAHICKYGGEIPQDFHLPMLLDRTVIDLPAELELKILELLRTPKLPPAKDIIEDVVQITLELSQENVKKLRERAKRESARSDLHLSTFVVSYAYVLTCMVKARGGDIDGPVSFTYVADFRDRLDPPVSLSYFGNCVVPISLSGHKAKTLLGENGFANGVNILSNSVRGLSSRGVESIWELYEEGLKTMELGVRRLVVAGSNKFGIYGSDFGWGRPVSTENITLSRGTVFTMSERRDETGGVEIGVCLKKCEMDVFVSNIPVAFFLKHLERNNKRKTAKLRSDASETTWRVKIDGRRLSDGWEDFSVAHDLRVGDIVIFRHEGELVFHVTALGPSCCEIQYGGGYSDEEEDKKEKVSRKKRSPKAETDPSRDQSLFMASVTASNLKRDIVYLPKTFAMSNGLMNRFEIVLMNGEGESWKIGLTYESCRGRFYMCRGWRSFCVANKKKPGDTFSFKLLQNEETPVIQLLSLNSEDVDKVGKNLPLEFTKGNGINKAGKITMRDRFGIKWSTLLLMNKNERRTMSLGRNWKGFCEVNDVKMGESFVLELVWEDTVPVLKFCSKR</sequence>
<name>A0A8X8AP83_BRACI</name>
<keyword evidence="8" id="KW-0012">Acyltransferase</keyword>
<dbReference type="Gene3D" id="3.30.559.10">
    <property type="entry name" value="Chloramphenicol acetyltransferase-like domain"/>
    <property type="match status" value="2"/>
</dbReference>
<dbReference type="InterPro" id="IPR003340">
    <property type="entry name" value="B3_DNA-bd"/>
</dbReference>
<evidence type="ECO:0000256" key="5">
    <source>
        <dbReference type="ARBA" id="ARBA00023125"/>
    </source>
</evidence>
<dbReference type="Pfam" id="PF02458">
    <property type="entry name" value="Transferase"/>
    <property type="match status" value="1"/>
</dbReference>
<dbReference type="InterPro" id="IPR023213">
    <property type="entry name" value="CAT-like_dom_sf"/>
</dbReference>
<evidence type="ECO:0000256" key="6">
    <source>
        <dbReference type="ARBA" id="ARBA00023163"/>
    </source>
</evidence>
<dbReference type="AlphaFoldDB" id="A0A8X8AP83"/>
<dbReference type="Gene3D" id="2.40.330.10">
    <property type="entry name" value="DNA-binding pseudobarrel domain"/>
    <property type="match status" value="3"/>
</dbReference>
<evidence type="ECO:0000256" key="8">
    <source>
        <dbReference type="ARBA" id="ARBA00023315"/>
    </source>
</evidence>
<dbReference type="OrthoDB" id="1862401at2759"/>
<reference evidence="11 12" key="1">
    <citation type="submission" date="2020-02" db="EMBL/GenBank/DDBJ databases">
        <authorList>
            <person name="Ma Q."/>
            <person name="Huang Y."/>
            <person name="Song X."/>
            <person name="Pei D."/>
        </authorList>
    </citation>
    <scope>NUCLEOTIDE SEQUENCE [LARGE SCALE GENOMIC DNA]</scope>
    <source>
        <strain evidence="11">Sxm20200214</strain>
        <tissue evidence="11">Leaf</tissue>
    </source>
</reference>
<proteinExistence type="predicted"/>
<feature type="domain" description="TF-B3" evidence="10">
    <location>
        <begin position="660"/>
        <end position="739"/>
    </location>
</feature>
<dbReference type="SUPFAM" id="SSF101936">
    <property type="entry name" value="DNA-binding pseudobarrel domain"/>
    <property type="match status" value="3"/>
</dbReference>
<comment type="caution">
    <text evidence="11">The sequence shown here is derived from an EMBL/GenBank/DDBJ whole genome shotgun (WGS) entry which is preliminary data.</text>
</comment>
<dbReference type="CDD" id="cd10017">
    <property type="entry name" value="B3_DNA"/>
    <property type="match status" value="3"/>
</dbReference>
<evidence type="ECO:0000256" key="3">
    <source>
        <dbReference type="ARBA" id="ARBA00022737"/>
    </source>
</evidence>
<dbReference type="InterPro" id="IPR015300">
    <property type="entry name" value="DNA-bd_pseudobarrel_sf"/>
</dbReference>
<evidence type="ECO:0000256" key="9">
    <source>
        <dbReference type="SAM" id="MobiDB-lite"/>
    </source>
</evidence>
<dbReference type="PANTHER" id="PTHR31625">
    <property type="match status" value="1"/>
</dbReference>
<evidence type="ECO:0000256" key="1">
    <source>
        <dbReference type="ARBA" id="ARBA00004123"/>
    </source>
</evidence>
<dbReference type="SUPFAM" id="SSF52777">
    <property type="entry name" value="CoA-dependent acyltransferases"/>
    <property type="match status" value="1"/>
</dbReference>
<evidence type="ECO:0000313" key="12">
    <source>
        <dbReference type="Proteomes" id="UP000886595"/>
    </source>
</evidence>
<evidence type="ECO:0000256" key="2">
    <source>
        <dbReference type="ARBA" id="ARBA00022679"/>
    </source>
</evidence>
<feature type="region of interest" description="Disordered" evidence="9">
    <location>
        <begin position="523"/>
        <end position="551"/>
    </location>
</feature>
<dbReference type="GO" id="GO:0005634">
    <property type="term" value="C:nucleus"/>
    <property type="evidence" value="ECO:0007669"/>
    <property type="project" value="UniProtKB-SubCell"/>
</dbReference>
<keyword evidence="2" id="KW-0808">Transferase</keyword>
<dbReference type="InterPro" id="IPR051504">
    <property type="entry name" value="Plant_metabolite_acyltrans"/>
</dbReference>
<evidence type="ECO:0000256" key="7">
    <source>
        <dbReference type="ARBA" id="ARBA00023242"/>
    </source>
</evidence>
<evidence type="ECO:0000259" key="10">
    <source>
        <dbReference type="PROSITE" id="PS50863"/>
    </source>
</evidence>
<comment type="subcellular location">
    <subcellularLocation>
        <location evidence="1">Nucleus</location>
    </subcellularLocation>
</comment>
<keyword evidence="7" id="KW-0539">Nucleus</keyword>
<keyword evidence="4" id="KW-0805">Transcription regulation</keyword>
<dbReference type="Pfam" id="PF02362">
    <property type="entry name" value="B3"/>
    <property type="match status" value="3"/>
</dbReference>
<evidence type="ECO:0000313" key="11">
    <source>
        <dbReference type="EMBL" id="KAG2308243.1"/>
    </source>
</evidence>
<keyword evidence="3" id="KW-0677">Repeat</keyword>
<protein>
    <recommendedName>
        <fullName evidence="10">TF-B3 domain-containing protein</fullName>
    </recommendedName>
</protein>
<gene>
    <name evidence="11" type="ORF">Bca52824_027991</name>
</gene>
<dbReference type="EMBL" id="JAAMPC010000006">
    <property type="protein sequence ID" value="KAG2308243.1"/>
    <property type="molecule type" value="Genomic_DNA"/>
</dbReference>
<keyword evidence="12" id="KW-1185">Reference proteome</keyword>
<accession>A0A8X8AP83</accession>